<organism evidence="1 2">
    <name type="scientific">Flagellimonas pelagia</name>
    <dbReference type="NCBI Taxonomy" id="2306998"/>
    <lineage>
        <taxon>Bacteria</taxon>
        <taxon>Pseudomonadati</taxon>
        <taxon>Bacteroidota</taxon>
        <taxon>Flavobacteriia</taxon>
        <taxon>Flavobacteriales</taxon>
        <taxon>Flavobacteriaceae</taxon>
        <taxon>Flagellimonas</taxon>
    </lineage>
</organism>
<dbReference type="AlphaFoldDB" id="A0A3A1NEG7"/>
<sequence length="60" mass="6897">MDKMCGQPLKIPWTTDFQLSSSLSIKPNTINALQECLLDSKQQETWIFYGQAILRVFTMS</sequence>
<gene>
    <name evidence="1" type="ORF">D2V05_17195</name>
</gene>
<protein>
    <submittedName>
        <fullName evidence="1">Uncharacterized protein</fullName>
    </submittedName>
</protein>
<dbReference type="EMBL" id="QXFI01000036">
    <property type="protein sequence ID" value="RIV41857.1"/>
    <property type="molecule type" value="Genomic_DNA"/>
</dbReference>
<evidence type="ECO:0000313" key="2">
    <source>
        <dbReference type="Proteomes" id="UP000266691"/>
    </source>
</evidence>
<reference evidence="1 2" key="1">
    <citation type="submission" date="2018-08" db="EMBL/GenBank/DDBJ databases">
        <title>Proposal of Muricauda 72 sp.nov. and Muricauda NH166 sp.nov., isolated from seawater.</title>
        <authorList>
            <person name="Cheng H."/>
            <person name="Wu Y.-H."/>
            <person name="Guo L.-L."/>
            <person name="Xu X.-W."/>
        </authorList>
    </citation>
    <scope>NUCLEOTIDE SEQUENCE [LARGE SCALE GENOMIC DNA]</scope>
    <source>
        <strain evidence="1 2">72</strain>
    </source>
</reference>
<dbReference type="Proteomes" id="UP000266691">
    <property type="component" value="Unassembled WGS sequence"/>
</dbReference>
<accession>A0A3A1NEG7</accession>
<name>A0A3A1NEG7_9FLAO</name>
<proteinExistence type="predicted"/>
<comment type="caution">
    <text evidence="1">The sequence shown here is derived from an EMBL/GenBank/DDBJ whole genome shotgun (WGS) entry which is preliminary data.</text>
</comment>
<evidence type="ECO:0000313" key="1">
    <source>
        <dbReference type="EMBL" id="RIV41857.1"/>
    </source>
</evidence>